<accession>A0A0C3LF58</accession>
<evidence type="ECO:0000256" key="1">
    <source>
        <dbReference type="SAM" id="MobiDB-lite"/>
    </source>
</evidence>
<reference evidence="2 3" key="1">
    <citation type="submission" date="2014-04" db="EMBL/GenBank/DDBJ databases">
        <authorList>
            <consortium name="DOE Joint Genome Institute"/>
            <person name="Kuo A."/>
            <person name="Girlanda M."/>
            <person name="Perotto S."/>
            <person name="Kohler A."/>
            <person name="Nagy L.G."/>
            <person name="Floudas D."/>
            <person name="Copeland A."/>
            <person name="Barry K.W."/>
            <person name="Cichocki N."/>
            <person name="Veneault-Fourrey C."/>
            <person name="LaButti K."/>
            <person name="Lindquist E.A."/>
            <person name="Lipzen A."/>
            <person name="Lundell T."/>
            <person name="Morin E."/>
            <person name="Murat C."/>
            <person name="Sun H."/>
            <person name="Tunlid A."/>
            <person name="Henrissat B."/>
            <person name="Grigoriev I.V."/>
            <person name="Hibbett D.S."/>
            <person name="Martin F."/>
            <person name="Nordberg H.P."/>
            <person name="Cantor M.N."/>
            <person name="Hua S.X."/>
        </authorList>
    </citation>
    <scope>NUCLEOTIDE SEQUENCE [LARGE SCALE GENOMIC DNA]</scope>
    <source>
        <strain evidence="2 3">MUT 4182</strain>
    </source>
</reference>
<dbReference type="AlphaFoldDB" id="A0A0C3LF58"/>
<name>A0A0C3LF58_9AGAM</name>
<organism evidence="2 3">
    <name type="scientific">Tulasnella calospora MUT 4182</name>
    <dbReference type="NCBI Taxonomy" id="1051891"/>
    <lineage>
        <taxon>Eukaryota</taxon>
        <taxon>Fungi</taxon>
        <taxon>Dikarya</taxon>
        <taxon>Basidiomycota</taxon>
        <taxon>Agaricomycotina</taxon>
        <taxon>Agaricomycetes</taxon>
        <taxon>Cantharellales</taxon>
        <taxon>Tulasnellaceae</taxon>
        <taxon>Tulasnella</taxon>
    </lineage>
</organism>
<sequence>MPKKSQISVEKQQKNADKEAKKVAARKAFLDQENKLSRLVCGQPTMAEFNTKKQLFTTA</sequence>
<feature type="region of interest" description="Disordered" evidence="1">
    <location>
        <begin position="1"/>
        <end position="20"/>
    </location>
</feature>
<dbReference type="EMBL" id="KN823188">
    <property type="protein sequence ID" value="KIO20092.1"/>
    <property type="molecule type" value="Genomic_DNA"/>
</dbReference>
<gene>
    <name evidence="2" type="ORF">M407DRAFT_245953</name>
</gene>
<proteinExistence type="predicted"/>
<evidence type="ECO:0000313" key="3">
    <source>
        <dbReference type="Proteomes" id="UP000054248"/>
    </source>
</evidence>
<keyword evidence="3" id="KW-1185">Reference proteome</keyword>
<feature type="compositionally biased region" description="Basic and acidic residues" evidence="1">
    <location>
        <begin position="11"/>
        <end position="20"/>
    </location>
</feature>
<dbReference type="HOGENOM" id="CLU_2962602_0_0_1"/>
<reference evidence="3" key="2">
    <citation type="submission" date="2015-01" db="EMBL/GenBank/DDBJ databases">
        <title>Evolutionary Origins and Diversification of the Mycorrhizal Mutualists.</title>
        <authorList>
            <consortium name="DOE Joint Genome Institute"/>
            <consortium name="Mycorrhizal Genomics Consortium"/>
            <person name="Kohler A."/>
            <person name="Kuo A."/>
            <person name="Nagy L.G."/>
            <person name="Floudas D."/>
            <person name="Copeland A."/>
            <person name="Barry K.W."/>
            <person name="Cichocki N."/>
            <person name="Veneault-Fourrey C."/>
            <person name="LaButti K."/>
            <person name="Lindquist E.A."/>
            <person name="Lipzen A."/>
            <person name="Lundell T."/>
            <person name="Morin E."/>
            <person name="Murat C."/>
            <person name="Riley R."/>
            <person name="Ohm R."/>
            <person name="Sun H."/>
            <person name="Tunlid A."/>
            <person name="Henrissat B."/>
            <person name="Grigoriev I.V."/>
            <person name="Hibbett D.S."/>
            <person name="Martin F."/>
        </authorList>
    </citation>
    <scope>NUCLEOTIDE SEQUENCE [LARGE SCALE GENOMIC DNA]</scope>
    <source>
        <strain evidence="3">MUT 4182</strain>
    </source>
</reference>
<dbReference type="Proteomes" id="UP000054248">
    <property type="component" value="Unassembled WGS sequence"/>
</dbReference>
<evidence type="ECO:0000313" key="2">
    <source>
        <dbReference type="EMBL" id="KIO20092.1"/>
    </source>
</evidence>
<feature type="compositionally biased region" description="Polar residues" evidence="1">
    <location>
        <begin position="1"/>
        <end position="10"/>
    </location>
</feature>
<protein>
    <submittedName>
        <fullName evidence="2">Uncharacterized protein</fullName>
    </submittedName>
</protein>